<dbReference type="EMBL" id="JAGEMK010000005">
    <property type="protein sequence ID" value="MBO1752285.1"/>
    <property type="molecule type" value="Genomic_DNA"/>
</dbReference>
<gene>
    <name evidence="13" type="primary">pfkB</name>
    <name evidence="13" type="ORF">J4G33_10775</name>
</gene>
<evidence type="ECO:0000256" key="3">
    <source>
        <dbReference type="ARBA" id="ARBA00013596"/>
    </source>
</evidence>
<dbReference type="FunFam" id="3.40.1190.20:FF:000001">
    <property type="entry name" value="Phosphofructokinase"/>
    <property type="match status" value="1"/>
</dbReference>
<evidence type="ECO:0000256" key="4">
    <source>
        <dbReference type="ARBA" id="ARBA00022679"/>
    </source>
</evidence>
<evidence type="ECO:0000259" key="12">
    <source>
        <dbReference type="Pfam" id="PF00294"/>
    </source>
</evidence>
<dbReference type="Pfam" id="PF00294">
    <property type="entry name" value="PfkB"/>
    <property type="match status" value="1"/>
</dbReference>
<evidence type="ECO:0000256" key="2">
    <source>
        <dbReference type="ARBA" id="ARBA00012131"/>
    </source>
</evidence>
<evidence type="ECO:0000256" key="5">
    <source>
        <dbReference type="ARBA" id="ARBA00022741"/>
    </source>
</evidence>
<comment type="catalytic activity">
    <reaction evidence="9 11">
        <text>beta-D-fructose 1-phosphate + ATP = beta-D-fructose 1,6-bisphosphate + ADP + H(+)</text>
        <dbReference type="Rhea" id="RHEA:14213"/>
        <dbReference type="ChEBI" id="CHEBI:15378"/>
        <dbReference type="ChEBI" id="CHEBI:30616"/>
        <dbReference type="ChEBI" id="CHEBI:32966"/>
        <dbReference type="ChEBI" id="CHEBI:138881"/>
        <dbReference type="ChEBI" id="CHEBI:456216"/>
        <dbReference type="EC" id="2.7.1.56"/>
    </reaction>
</comment>
<dbReference type="InterPro" id="IPR022463">
    <property type="entry name" value="1-PFruKinase"/>
</dbReference>
<dbReference type="AlphaFoldDB" id="A0A939LSL1"/>
<comment type="function">
    <text evidence="11">Catalyzes the ATP-dependent phosphorylation of fructose-l-phosphate to fructose-l,6-bisphosphate.</text>
</comment>
<name>A0A939LSL1_9CELL</name>
<reference evidence="13" key="1">
    <citation type="submission" date="2021-03" db="EMBL/GenBank/DDBJ databases">
        <title>Actinotalea soli sp. nov., isolated from soil.</title>
        <authorList>
            <person name="Ping W."/>
            <person name="Zhang J."/>
        </authorList>
    </citation>
    <scope>NUCLEOTIDE SEQUENCE</scope>
    <source>
        <strain evidence="13">BY-33</strain>
    </source>
</reference>
<dbReference type="GO" id="GO:0044281">
    <property type="term" value="P:small molecule metabolic process"/>
    <property type="evidence" value="ECO:0007669"/>
    <property type="project" value="UniProtKB-ARBA"/>
</dbReference>
<keyword evidence="6 11" id="KW-0418">Kinase</keyword>
<evidence type="ECO:0000256" key="7">
    <source>
        <dbReference type="ARBA" id="ARBA00022840"/>
    </source>
</evidence>
<comment type="caution">
    <text evidence="13">The sequence shown here is derived from an EMBL/GenBank/DDBJ whole genome shotgun (WGS) entry which is preliminary data.</text>
</comment>
<dbReference type="PANTHER" id="PTHR46566">
    <property type="entry name" value="1-PHOSPHOFRUCTOKINASE-RELATED"/>
    <property type="match status" value="1"/>
</dbReference>
<dbReference type="GO" id="GO:0005829">
    <property type="term" value="C:cytosol"/>
    <property type="evidence" value="ECO:0007669"/>
    <property type="project" value="TreeGrafter"/>
</dbReference>
<dbReference type="NCBIfam" id="TIGR03168">
    <property type="entry name" value="1-PFK"/>
    <property type="match status" value="1"/>
</dbReference>
<keyword evidence="7 11" id="KW-0067">ATP-binding</keyword>
<evidence type="ECO:0000256" key="8">
    <source>
        <dbReference type="ARBA" id="ARBA00032802"/>
    </source>
</evidence>
<evidence type="ECO:0000256" key="6">
    <source>
        <dbReference type="ARBA" id="ARBA00022777"/>
    </source>
</evidence>
<organism evidence="13 14">
    <name type="scientific">Actinotalea soli</name>
    <dbReference type="NCBI Taxonomy" id="2819234"/>
    <lineage>
        <taxon>Bacteria</taxon>
        <taxon>Bacillati</taxon>
        <taxon>Actinomycetota</taxon>
        <taxon>Actinomycetes</taxon>
        <taxon>Micrococcales</taxon>
        <taxon>Cellulomonadaceae</taxon>
        <taxon>Actinotalea</taxon>
    </lineage>
</organism>
<keyword evidence="14" id="KW-1185">Reference proteome</keyword>
<dbReference type="EC" id="2.7.1.56" evidence="2 11"/>
<dbReference type="PANTHER" id="PTHR46566:SF5">
    <property type="entry name" value="1-PHOSPHOFRUCTOKINASE"/>
    <property type="match status" value="1"/>
</dbReference>
<dbReference type="RefSeq" id="WP_208055978.1">
    <property type="nucleotide sequence ID" value="NZ_JAGEMK010000005.1"/>
</dbReference>
<evidence type="ECO:0000256" key="1">
    <source>
        <dbReference type="ARBA" id="ARBA00010688"/>
    </source>
</evidence>
<dbReference type="CDD" id="cd01164">
    <property type="entry name" value="FruK_PfkB_like"/>
    <property type="match status" value="1"/>
</dbReference>
<dbReference type="GO" id="GO:0005524">
    <property type="term" value="F:ATP binding"/>
    <property type="evidence" value="ECO:0007669"/>
    <property type="project" value="UniProtKB-UniRule"/>
</dbReference>
<dbReference type="SUPFAM" id="SSF53613">
    <property type="entry name" value="Ribokinase-like"/>
    <property type="match status" value="1"/>
</dbReference>
<protein>
    <recommendedName>
        <fullName evidence="3 11">1-phosphofructokinase</fullName>
        <shortName evidence="11">Fru1PK</shortName>
        <ecNumber evidence="2 11">2.7.1.56</ecNumber>
    </recommendedName>
    <alternativeName>
        <fullName evidence="8 11">Fructose 1-phosphate kinase</fullName>
    </alternativeName>
</protein>
<dbReference type="Gene3D" id="3.40.1190.20">
    <property type="match status" value="1"/>
</dbReference>
<evidence type="ECO:0000256" key="10">
    <source>
        <dbReference type="PIRNR" id="PIRNR000535"/>
    </source>
</evidence>
<evidence type="ECO:0000313" key="13">
    <source>
        <dbReference type="EMBL" id="MBO1752285.1"/>
    </source>
</evidence>
<dbReference type="PIRSF" id="PIRSF000535">
    <property type="entry name" value="1PFK/6PFK/LacC"/>
    <property type="match status" value="1"/>
</dbReference>
<sequence length="321" mass="32189">MIITVTLNPSLDRTVEVDDLVRGEVLRARGVHLHPGGKGVNVTRALLANGVASRAVLPVAGAEGDQLVGLLVAEAVDVATVPVAGRTRSNVTIAEADGTVTKLNEPGPALDTADLDRLLDGALAAVEPHGWVVLCGSLPPGVATDHYAAMTRRAHQAGARVALDTSGPALVEALAAGPDLIKPNAEELAEAAGMTLASRADVVEAAQRLRQLGAARVLVSLGGDGALLVADEGVVAGESHVAAPRSTVGAGDAFLAGFLAAEATGAPARAALAQALAWGAAAVTLPGSQMPGPHDIDHGAVRLLPDVLSDERLAEPLAATG</sequence>
<dbReference type="InterPro" id="IPR017583">
    <property type="entry name" value="Tagatose/fructose_Pkinase"/>
</dbReference>
<dbReference type="InterPro" id="IPR002173">
    <property type="entry name" value="Carboh/pur_kinase_PfkB_CS"/>
</dbReference>
<accession>A0A939LSL1</accession>
<dbReference type="InterPro" id="IPR029056">
    <property type="entry name" value="Ribokinase-like"/>
</dbReference>
<evidence type="ECO:0000256" key="11">
    <source>
        <dbReference type="RuleBase" id="RU369061"/>
    </source>
</evidence>
<evidence type="ECO:0000313" key="14">
    <source>
        <dbReference type="Proteomes" id="UP000664209"/>
    </source>
</evidence>
<evidence type="ECO:0000256" key="9">
    <source>
        <dbReference type="ARBA" id="ARBA00047745"/>
    </source>
</evidence>
<comment type="similarity">
    <text evidence="1 11">Belongs to the carbohydrate kinase PfkB family.</text>
</comment>
<dbReference type="NCBIfam" id="TIGR03828">
    <property type="entry name" value="pfkB"/>
    <property type="match status" value="1"/>
</dbReference>
<dbReference type="InterPro" id="IPR011611">
    <property type="entry name" value="PfkB_dom"/>
</dbReference>
<dbReference type="GO" id="GO:0008662">
    <property type="term" value="F:1-phosphofructokinase activity"/>
    <property type="evidence" value="ECO:0007669"/>
    <property type="project" value="UniProtKB-UniRule"/>
</dbReference>
<dbReference type="Proteomes" id="UP000664209">
    <property type="component" value="Unassembled WGS sequence"/>
</dbReference>
<keyword evidence="4 10" id="KW-0808">Transferase</keyword>
<proteinExistence type="inferred from homology"/>
<dbReference type="PROSITE" id="PS00584">
    <property type="entry name" value="PFKB_KINASES_2"/>
    <property type="match status" value="1"/>
</dbReference>
<dbReference type="GO" id="GO:0016052">
    <property type="term" value="P:carbohydrate catabolic process"/>
    <property type="evidence" value="ECO:0007669"/>
    <property type="project" value="UniProtKB-ARBA"/>
</dbReference>
<feature type="domain" description="Carbohydrate kinase PfkB" evidence="12">
    <location>
        <begin position="8"/>
        <end position="291"/>
    </location>
</feature>
<keyword evidence="5 11" id="KW-0547">Nucleotide-binding</keyword>